<sequence length="268" mass="28504">MTQRTGTTARTRRFAATAVALLAATLMAGCDDKDASPQAIPPPPPDPKQELLAAVPDAQDPAFRFSTSDASGDVSGTIDPANRGMQMEIVSKDKDFTLEMAFRVVEARTWMRVKFKGERDIQELMKLPTTWMELDPAKIKGSEPLPTYEGNDPGNAEVIIRAASDVQAGEGGTYTAVVDFSTQPELVEAMAEVAPLGDVTEPVPLTALVGPDGNLASLTLEIPAIGKRKASEYVVEYSDFGTAPQIVAFAGDEAKAAPKAAYDMLNNG</sequence>
<protein>
    <submittedName>
        <fullName evidence="1">Uncharacterized protein</fullName>
    </submittedName>
</protein>
<comment type="caution">
    <text evidence="1">The sequence shown here is derived from an EMBL/GenBank/DDBJ whole genome shotgun (WGS) entry which is preliminary data.</text>
</comment>
<dbReference type="AlphaFoldDB" id="A0A2W2DGF6"/>
<name>A0A2W2DGF6_9ACTN</name>
<proteinExistence type="predicted"/>
<dbReference type="RefSeq" id="WP_111243730.1">
    <property type="nucleotide sequence ID" value="NZ_AP023358.1"/>
</dbReference>
<reference evidence="1 2" key="1">
    <citation type="submission" date="2018-01" db="EMBL/GenBank/DDBJ databases">
        <title>Draft genome sequence of Jishengella endophytica.</title>
        <authorList>
            <person name="Sahin N."/>
            <person name="Ay H."/>
            <person name="Saygin H."/>
        </authorList>
    </citation>
    <scope>NUCLEOTIDE SEQUENCE [LARGE SCALE GENOMIC DNA]</scope>
    <source>
        <strain evidence="1 2">DSM 45430</strain>
    </source>
</reference>
<dbReference type="EMBL" id="POTX01000080">
    <property type="protein sequence ID" value="PZF96256.1"/>
    <property type="molecule type" value="Genomic_DNA"/>
</dbReference>
<dbReference type="OrthoDB" id="3389388at2"/>
<evidence type="ECO:0000313" key="1">
    <source>
        <dbReference type="EMBL" id="PZF96256.1"/>
    </source>
</evidence>
<dbReference type="Gene3D" id="2.50.20.20">
    <property type="match status" value="1"/>
</dbReference>
<dbReference type="PROSITE" id="PS51257">
    <property type="entry name" value="PROKAR_LIPOPROTEIN"/>
    <property type="match status" value="1"/>
</dbReference>
<organism evidence="1 2">
    <name type="scientific">Micromonospora endophytica</name>
    <dbReference type="NCBI Taxonomy" id="515350"/>
    <lineage>
        <taxon>Bacteria</taxon>
        <taxon>Bacillati</taxon>
        <taxon>Actinomycetota</taxon>
        <taxon>Actinomycetes</taxon>
        <taxon>Micromonosporales</taxon>
        <taxon>Micromonosporaceae</taxon>
        <taxon>Micromonospora</taxon>
    </lineage>
</organism>
<dbReference type="Proteomes" id="UP000248627">
    <property type="component" value="Unassembled WGS sequence"/>
</dbReference>
<gene>
    <name evidence="1" type="ORF">C1I93_14060</name>
</gene>
<accession>A0A2W2DGF6</accession>
<keyword evidence="2" id="KW-1185">Reference proteome</keyword>
<evidence type="ECO:0000313" key="2">
    <source>
        <dbReference type="Proteomes" id="UP000248627"/>
    </source>
</evidence>